<dbReference type="Proteomes" id="UP000886998">
    <property type="component" value="Unassembled WGS sequence"/>
</dbReference>
<dbReference type="EMBL" id="BMAV01017077">
    <property type="protein sequence ID" value="GFY68452.1"/>
    <property type="molecule type" value="Genomic_DNA"/>
</dbReference>
<dbReference type="OrthoDB" id="6436845at2759"/>
<gene>
    <name evidence="2" type="primary">AVEN_138700_1</name>
    <name evidence="2" type="ORF">TNIN_145611</name>
</gene>
<dbReference type="AlphaFoldDB" id="A0A8X7CLJ2"/>
<name>A0A8X7CLJ2_9ARAC</name>
<evidence type="ECO:0000313" key="3">
    <source>
        <dbReference type="Proteomes" id="UP000886998"/>
    </source>
</evidence>
<accession>A0A8X7CLJ2</accession>
<comment type="caution">
    <text evidence="2">The sequence shown here is derived from an EMBL/GenBank/DDBJ whole genome shotgun (WGS) entry which is preliminary data.</text>
</comment>
<sequence>MDDDLLADDGVYKDDGLDELDIDEEAALLGLSDEEIERDHAEQELEYVDEDGNPVEIGENNVELYEYANIDPDKQNSPSEDVLDLDLEAEIESFAQENPDLLVRESPVKTFNERQCKENLISLTSRNDREKLPLRRKESHHSPERIVERSDLSYINHSQSDPYSDAIEYDEESEDESVADDHRERFKSERSNIITLTPAKKRTDIPDTLGKHHAL</sequence>
<feature type="region of interest" description="Disordered" evidence="1">
    <location>
        <begin position="122"/>
        <end position="184"/>
    </location>
</feature>
<reference evidence="2" key="1">
    <citation type="submission" date="2020-08" db="EMBL/GenBank/DDBJ databases">
        <title>Multicomponent nature underlies the extraordinary mechanical properties of spider dragline silk.</title>
        <authorList>
            <person name="Kono N."/>
            <person name="Nakamura H."/>
            <person name="Mori M."/>
            <person name="Yoshida Y."/>
            <person name="Ohtoshi R."/>
            <person name="Malay A.D."/>
            <person name="Moran D.A.P."/>
            <person name="Tomita M."/>
            <person name="Numata K."/>
            <person name="Arakawa K."/>
        </authorList>
    </citation>
    <scope>NUCLEOTIDE SEQUENCE</scope>
</reference>
<proteinExistence type="predicted"/>
<protein>
    <submittedName>
        <fullName evidence="2">Uncharacterized protein</fullName>
    </submittedName>
</protein>
<organism evidence="2 3">
    <name type="scientific">Trichonephila inaurata madagascariensis</name>
    <dbReference type="NCBI Taxonomy" id="2747483"/>
    <lineage>
        <taxon>Eukaryota</taxon>
        <taxon>Metazoa</taxon>
        <taxon>Ecdysozoa</taxon>
        <taxon>Arthropoda</taxon>
        <taxon>Chelicerata</taxon>
        <taxon>Arachnida</taxon>
        <taxon>Araneae</taxon>
        <taxon>Araneomorphae</taxon>
        <taxon>Entelegynae</taxon>
        <taxon>Araneoidea</taxon>
        <taxon>Nephilidae</taxon>
        <taxon>Trichonephila</taxon>
        <taxon>Trichonephila inaurata</taxon>
    </lineage>
</organism>
<feature type="compositionally biased region" description="Polar residues" evidence="1">
    <location>
        <begin position="153"/>
        <end position="162"/>
    </location>
</feature>
<evidence type="ECO:0000256" key="1">
    <source>
        <dbReference type="SAM" id="MobiDB-lite"/>
    </source>
</evidence>
<feature type="compositionally biased region" description="Basic and acidic residues" evidence="1">
    <location>
        <begin position="126"/>
        <end position="151"/>
    </location>
</feature>
<feature type="compositionally biased region" description="Acidic residues" evidence="1">
    <location>
        <begin position="167"/>
        <end position="178"/>
    </location>
</feature>
<evidence type="ECO:0000313" key="2">
    <source>
        <dbReference type="EMBL" id="GFY68452.1"/>
    </source>
</evidence>
<keyword evidence="3" id="KW-1185">Reference proteome</keyword>